<dbReference type="PIRSF" id="PIRSF000124">
    <property type="entry name" value="UDPglc_GDPman_dh"/>
    <property type="match status" value="1"/>
</dbReference>
<evidence type="ECO:0000313" key="6">
    <source>
        <dbReference type="EMBL" id="SNX67344.1"/>
    </source>
</evidence>
<proteinExistence type="inferred from homology"/>
<dbReference type="InterPro" id="IPR008927">
    <property type="entry name" value="6-PGluconate_DH-like_C_sf"/>
</dbReference>
<dbReference type="Gene3D" id="3.40.50.720">
    <property type="entry name" value="NAD(P)-binding Rossmann-like Domain"/>
    <property type="match status" value="2"/>
</dbReference>
<dbReference type="SUPFAM" id="SSF48179">
    <property type="entry name" value="6-phosphogluconate dehydrogenase C-terminal domain-like"/>
    <property type="match status" value="1"/>
</dbReference>
<dbReference type="Proteomes" id="UP000219546">
    <property type="component" value="Unassembled WGS sequence"/>
</dbReference>
<gene>
    <name evidence="6" type="ORF">SAMN05877753_101663</name>
</gene>
<keyword evidence="7" id="KW-1185">Reference proteome</keyword>
<evidence type="ECO:0000256" key="3">
    <source>
        <dbReference type="ARBA" id="ARBA00023027"/>
    </source>
</evidence>
<dbReference type="PANTHER" id="PTHR43491">
    <property type="entry name" value="UDP-N-ACETYL-D-MANNOSAMINE DEHYDROGENASE"/>
    <property type="match status" value="1"/>
</dbReference>
<name>A0A285CIC5_9BACI</name>
<accession>A0A285CIC5</accession>
<organism evidence="6 7">
    <name type="scientific">Bacillus oleivorans</name>
    <dbReference type="NCBI Taxonomy" id="1448271"/>
    <lineage>
        <taxon>Bacteria</taxon>
        <taxon>Bacillati</taxon>
        <taxon>Bacillota</taxon>
        <taxon>Bacilli</taxon>
        <taxon>Bacillales</taxon>
        <taxon>Bacillaceae</taxon>
        <taxon>Bacillus</taxon>
    </lineage>
</organism>
<protein>
    <submittedName>
        <fullName evidence="6">UDP-N-acetyl-D-mannosaminuronic acid dehydrogenase</fullName>
    </submittedName>
</protein>
<dbReference type="SUPFAM" id="SSF52413">
    <property type="entry name" value="UDP-glucose/GDP-mannose dehydrogenase C-terminal domain"/>
    <property type="match status" value="1"/>
</dbReference>
<comment type="similarity">
    <text evidence="1 4">Belongs to the UDP-glucose/GDP-mannose dehydrogenase family.</text>
</comment>
<dbReference type="Pfam" id="PF00984">
    <property type="entry name" value="UDPG_MGDP_dh"/>
    <property type="match status" value="1"/>
</dbReference>
<keyword evidence="3" id="KW-0520">NAD</keyword>
<dbReference type="SMART" id="SM00984">
    <property type="entry name" value="UDPG_MGDP_dh_C"/>
    <property type="match status" value="1"/>
</dbReference>
<dbReference type="InterPro" id="IPR036220">
    <property type="entry name" value="UDP-Glc/GDP-Man_DH_C_sf"/>
</dbReference>
<dbReference type="SUPFAM" id="SSF51735">
    <property type="entry name" value="NAD(P)-binding Rossmann-fold domains"/>
    <property type="match status" value="1"/>
</dbReference>
<reference evidence="6 7" key="1">
    <citation type="submission" date="2017-08" db="EMBL/GenBank/DDBJ databases">
        <authorList>
            <person name="de Groot N.N."/>
        </authorList>
    </citation>
    <scope>NUCLEOTIDE SEQUENCE [LARGE SCALE GENOMIC DNA]</scope>
    <source>
        <strain evidence="6 7">JC228</strain>
    </source>
</reference>
<evidence type="ECO:0000256" key="1">
    <source>
        <dbReference type="ARBA" id="ARBA00006601"/>
    </source>
</evidence>
<dbReference type="InterPro" id="IPR028359">
    <property type="entry name" value="UDP_ManNAc/GlcNAc_DH"/>
</dbReference>
<dbReference type="InterPro" id="IPR014027">
    <property type="entry name" value="UDP-Glc/GDP-Man_DH_C"/>
</dbReference>
<dbReference type="InterPro" id="IPR014026">
    <property type="entry name" value="UDP-Glc/GDP-Man_DH_dimer"/>
</dbReference>
<dbReference type="OrthoDB" id="9803238at2"/>
<evidence type="ECO:0000313" key="7">
    <source>
        <dbReference type="Proteomes" id="UP000219546"/>
    </source>
</evidence>
<evidence type="ECO:0000256" key="4">
    <source>
        <dbReference type="PIRNR" id="PIRNR000124"/>
    </source>
</evidence>
<dbReference type="GO" id="GO:0051287">
    <property type="term" value="F:NAD binding"/>
    <property type="evidence" value="ECO:0007669"/>
    <property type="project" value="InterPro"/>
</dbReference>
<sequence>MKKICVVGLGYIGLPTSAIFAQAGFEVVGVDVNQKIVDSLNNGKIHIEEPGLPEVVERVVKAGKLRASQTPEPADVYIVAVPTPIHPDQTANVDYVRDAVQTITPFIQKGNVLIVESTIPPRTMDDLVAPIIKESGLDPYKDVAIAHCPERVLPGQILRELIENTRIVGGITPEAAKQAADVYRAVVKGDVMETEAVTAEMSKLMENTYRDVNIALANELVKISAKLGVDAHSVIALANRHPRVNIHLPGPGVGGHCLAVDPYFIVEKAQEESPLIQTARNINNSMPHYVETQVERLTSELKNPKIALFGLTYKGNIDDVRESPALDIAESLLKHPKLNVVAHDPHVREEQVSFPLHSFEDAIKDAHLIVVLADHNEFKNLDGAVLKQHMKTPVIFDTKNCVNEIEGVTIYRLGNLSHLKAIQE</sequence>
<dbReference type="PANTHER" id="PTHR43491:SF2">
    <property type="entry name" value="UDP-N-ACETYL-D-MANNOSAMINE DEHYDROGENASE"/>
    <property type="match status" value="1"/>
</dbReference>
<dbReference type="GO" id="GO:0016616">
    <property type="term" value="F:oxidoreductase activity, acting on the CH-OH group of donors, NAD or NADP as acceptor"/>
    <property type="evidence" value="ECO:0007669"/>
    <property type="project" value="InterPro"/>
</dbReference>
<dbReference type="EMBL" id="OAOP01000001">
    <property type="protein sequence ID" value="SNX67344.1"/>
    <property type="molecule type" value="Genomic_DNA"/>
</dbReference>
<dbReference type="RefSeq" id="WP_097157146.1">
    <property type="nucleotide sequence ID" value="NZ_JBEPMQ010000003.1"/>
</dbReference>
<dbReference type="GO" id="GO:0016628">
    <property type="term" value="F:oxidoreductase activity, acting on the CH-CH group of donors, NAD or NADP as acceptor"/>
    <property type="evidence" value="ECO:0007669"/>
    <property type="project" value="InterPro"/>
</dbReference>
<keyword evidence="2" id="KW-0560">Oxidoreductase</keyword>
<feature type="domain" description="UDP-glucose/GDP-mannose dehydrogenase C-terminal" evidence="5">
    <location>
        <begin position="307"/>
        <end position="404"/>
    </location>
</feature>
<dbReference type="InterPro" id="IPR001732">
    <property type="entry name" value="UDP-Glc/GDP-Man_DH_N"/>
</dbReference>
<evidence type="ECO:0000256" key="2">
    <source>
        <dbReference type="ARBA" id="ARBA00023002"/>
    </source>
</evidence>
<dbReference type="Pfam" id="PF03721">
    <property type="entry name" value="UDPG_MGDP_dh_N"/>
    <property type="match status" value="1"/>
</dbReference>
<evidence type="ECO:0000259" key="5">
    <source>
        <dbReference type="SMART" id="SM00984"/>
    </source>
</evidence>
<dbReference type="GO" id="GO:0000271">
    <property type="term" value="P:polysaccharide biosynthetic process"/>
    <property type="evidence" value="ECO:0007669"/>
    <property type="project" value="InterPro"/>
</dbReference>
<dbReference type="InterPro" id="IPR017476">
    <property type="entry name" value="UDP-Glc/GDP-Man"/>
</dbReference>
<dbReference type="Pfam" id="PF03720">
    <property type="entry name" value="UDPG_MGDP_dh_C"/>
    <property type="match status" value="1"/>
</dbReference>
<dbReference type="AlphaFoldDB" id="A0A285CIC5"/>
<dbReference type="NCBIfam" id="TIGR03026">
    <property type="entry name" value="NDP-sugDHase"/>
    <property type="match status" value="1"/>
</dbReference>
<dbReference type="InterPro" id="IPR036291">
    <property type="entry name" value="NAD(P)-bd_dom_sf"/>
</dbReference>
<dbReference type="PIRSF" id="PIRSF500136">
    <property type="entry name" value="UDP_ManNAc_DH"/>
    <property type="match status" value="1"/>
</dbReference>